<keyword evidence="4" id="KW-0732">Signal</keyword>
<evidence type="ECO:0000313" key="6">
    <source>
        <dbReference type="EMBL" id="KND91773.1"/>
    </source>
</evidence>
<dbReference type="AlphaFoldDB" id="A0A0L0NCF9"/>
<evidence type="ECO:0000259" key="5">
    <source>
        <dbReference type="Pfam" id="PF01764"/>
    </source>
</evidence>
<dbReference type="CDD" id="cd00519">
    <property type="entry name" value="Lipase_3"/>
    <property type="match status" value="1"/>
</dbReference>
<gene>
    <name evidence="6" type="ORF">TOPH_03501</name>
</gene>
<comment type="catalytic activity">
    <reaction evidence="3">
        <text>a monoacylglycerol + H2O = glycerol + a fatty acid + H(+)</text>
        <dbReference type="Rhea" id="RHEA:15245"/>
        <dbReference type="ChEBI" id="CHEBI:15377"/>
        <dbReference type="ChEBI" id="CHEBI:15378"/>
        <dbReference type="ChEBI" id="CHEBI:17408"/>
        <dbReference type="ChEBI" id="CHEBI:17754"/>
        <dbReference type="ChEBI" id="CHEBI:28868"/>
    </reaction>
</comment>
<feature type="chain" id="PRO_5005544878" evidence="4">
    <location>
        <begin position="21"/>
        <end position="336"/>
    </location>
</feature>
<dbReference type="PANTHER" id="PTHR45856:SF11">
    <property type="entry name" value="FUNGAL LIPASE-LIKE DOMAIN-CONTAINING PROTEIN"/>
    <property type="match status" value="1"/>
</dbReference>
<dbReference type="OrthoDB" id="426718at2759"/>
<reference evidence="6 7" key="1">
    <citation type="journal article" date="2015" name="BMC Genomics">
        <title>The genome of the truffle-parasite Tolypocladium ophioglossoides and the evolution of antifungal peptaibiotics.</title>
        <authorList>
            <person name="Quandt C.A."/>
            <person name="Bushley K.E."/>
            <person name="Spatafora J.W."/>
        </authorList>
    </citation>
    <scope>NUCLEOTIDE SEQUENCE [LARGE SCALE GENOMIC DNA]</scope>
    <source>
        <strain evidence="6 7">CBS 100239</strain>
    </source>
</reference>
<dbReference type="PANTHER" id="PTHR45856">
    <property type="entry name" value="ALPHA/BETA-HYDROLASES SUPERFAMILY PROTEIN"/>
    <property type="match status" value="1"/>
</dbReference>
<comment type="similarity">
    <text evidence="1">Belongs to the AB hydrolase superfamily. Lipase family. Class 3 subfamily.</text>
</comment>
<evidence type="ECO:0000256" key="3">
    <source>
        <dbReference type="ARBA" id="ARBA00048461"/>
    </source>
</evidence>
<feature type="signal peptide" evidence="4">
    <location>
        <begin position="1"/>
        <end position="20"/>
    </location>
</feature>
<evidence type="ECO:0000256" key="4">
    <source>
        <dbReference type="SAM" id="SignalP"/>
    </source>
</evidence>
<dbReference type="GO" id="GO:0006629">
    <property type="term" value="P:lipid metabolic process"/>
    <property type="evidence" value="ECO:0007669"/>
    <property type="project" value="InterPro"/>
</dbReference>
<keyword evidence="7" id="KW-1185">Reference proteome</keyword>
<dbReference type="InterPro" id="IPR051218">
    <property type="entry name" value="Sec_MonoDiacylglyc_Lipase"/>
</dbReference>
<sequence>MKTGSLLALAAVAVGGPVGSIEDYVRGIGRRNSVLEKDYGNLKFYVQHAAAAYCNLGNKAGQAIACRGGCPGVEGNKATILDTFVGEWSGVGGYVAVDHARREIVLAIRGSSNMRNFITDVVFAFQDCDLARHCKVHAGFAAAWAEMADSATRATAAARAAHPGYRLVVTGHSLGGAVATLAAAYLGRDGFAADAYTFGAPRVGNDHFASFVSGQPGGQWRVTHRNDPIPRLAPIVLGYRHVSPEYWLPTDAKSAQHDYRLGDIEVCAGIANTTCNAGTFGFNVISHLHYLGNTAGCAPFPLTWKRHEQLVSHQELEQRLNEWSQKDQDYVKSINI</sequence>
<dbReference type="STRING" id="1163406.A0A0L0NCF9"/>
<dbReference type="Pfam" id="PF01764">
    <property type="entry name" value="Lipase_3"/>
    <property type="match status" value="1"/>
</dbReference>
<dbReference type="Proteomes" id="UP000036947">
    <property type="component" value="Unassembled WGS sequence"/>
</dbReference>
<dbReference type="SUPFAM" id="SSF53474">
    <property type="entry name" value="alpha/beta-Hydrolases"/>
    <property type="match status" value="1"/>
</dbReference>
<dbReference type="Gene3D" id="3.40.50.1820">
    <property type="entry name" value="alpha/beta hydrolase"/>
    <property type="match status" value="1"/>
</dbReference>
<evidence type="ECO:0000313" key="7">
    <source>
        <dbReference type="Proteomes" id="UP000036947"/>
    </source>
</evidence>
<proteinExistence type="inferred from homology"/>
<evidence type="ECO:0000256" key="1">
    <source>
        <dbReference type="ARBA" id="ARBA00043996"/>
    </source>
</evidence>
<accession>A0A0L0NCF9</accession>
<name>A0A0L0NCF9_TOLOC</name>
<evidence type="ECO:0000256" key="2">
    <source>
        <dbReference type="ARBA" id="ARBA00047591"/>
    </source>
</evidence>
<dbReference type="EMBL" id="LFRF01000007">
    <property type="protein sequence ID" value="KND91773.1"/>
    <property type="molecule type" value="Genomic_DNA"/>
</dbReference>
<comment type="catalytic activity">
    <reaction evidence="2">
        <text>a diacylglycerol + H2O = a monoacylglycerol + a fatty acid + H(+)</text>
        <dbReference type="Rhea" id="RHEA:32731"/>
        <dbReference type="ChEBI" id="CHEBI:15377"/>
        <dbReference type="ChEBI" id="CHEBI:15378"/>
        <dbReference type="ChEBI" id="CHEBI:17408"/>
        <dbReference type="ChEBI" id="CHEBI:18035"/>
        <dbReference type="ChEBI" id="CHEBI:28868"/>
    </reaction>
</comment>
<dbReference type="InterPro" id="IPR029058">
    <property type="entry name" value="AB_hydrolase_fold"/>
</dbReference>
<protein>
    <submittedName>
        <fullName evidence="6">Lipase</fullName>
    </submittedName>
</protein>
<comment type="caution">
    <text evidence="6">The sequence shown here is derived from an EMBL/GenBank/DDBJ whole genome shotgun (WGS) entry which is preliminary data.</text>
</comment>
<dbReference type="InterPro" id="IPR002921">
    <property type="entry name" value="Fungal_lipase-type"/>
</dbReference>
<feature type="domain" description="Fungal lipase-type" evidence="5">
    <location>
        <begin position="105"/>
        <end position="235"/>
    </location>
</feature>
<organism evidence="6 7">
    <name type="scientific">Tolypocladium ophioglossoides (strain CBS 100239)</name>
    <name type="common">Snaketongue truffleclub</name>
    <name type="synonym">Elaphocordyceps ophioglossoides</name>
    <dbReference type="NCBI Taxonomy" id="1163406"/>
    <lineage>
        <taxon>Eukaryota</taxon>
        <taxon>Fungi</taxon>
        <taxon>Dikarya</taxon>
        <taxon>Ascomycota</taxon>
        <taxon>Pezizomycotina</taxon>
        <taxon>Sordariomycetes</taxon>
        <taxon>Hypocreomycetidae</taxon>
        <taxon>Hypocreales</taxon>
        <taxon>Ophiocordycipitaceae</taxon>
        <taxon>Tolypocladium</taxon>
    </lineage>
</organism>